<comment type="caution">
    <text evidence="3">The sequence shown here is derived from an EMBL/GenBank/DDBJ whole genome shotgun (WGS) entry which is preliminary data.</text>
</comment>
<feature type="transmembrane region" description="Helical" evidence="2">
    <location>
        <begin position="75"/>
        <end position="100"/>
    </location>
</feature>
<name>A0A9W6RGK7_9ACTN</name>
<evidence type="ECO:0000256" key="2">
    <source>
        <dbReference type="SAM" id="Phobius"/>
    </source>
</evidence>
<gene>
    <name evidence="3" type="ORF">Airi01_024870</name>
</gene>
<dbReference type="Proteomes" id="UP001165135">
    <property type="component" value="Unassembled WGS sequence"/>
</dbReference>
<evidence type="ECO:0000313" key="3">
    <source>
        <dbReference type="EMBL" id="GLY74220.1"/>
    </source>
</evidence>
<evidence type="ECO:0000256" key="1">
    <source>
        <dbReference type="SAM" id="MobiDB-lite"/>
    </source>
</evidence>
<proteinExistence type="predicted"/>
<organism evidence="3 4">
    <name type="scientific">Actinoallomurus iriomotensis</name>
    <dbReference type="NCBI Taxonomy" id="478107"/>
    <lineage>
        <taxon>Bacteria</taxon>
        <taxon>Bacillati</taxon>
        <taxon>Actinomycetota</taxon>
        <taxon>Actinomycetes</taxon>
        <taxon>Streptosporangiales</taxon>
        <taxon>Thermomonosporaceae</taxon>
        <taxon>Actinoallomurus</taxon>
    </lineage>
</organism>
<feature type="transmembrane region" description="Helical" evidence="2">
    <location>
        <begin position="120"/>
        <end position="141"/>
    </location>
</feature>
<keyword evidence="2" id="KW-1133">Transmembrane helix</keyword>
<feature type="compositionally biased region" description="Pro residues" evidence="1">
    <location>
        <begin position="156"/>
        <end position="204"/>
    </location>
</feature>
<dbReference type="AlphaFoldDB" id="A0A9W6RGK7"/>
<keyword evidence="2" id="KW-0812">Transmembrane</keyword>
<dbReference type="EMBL" id="BSTJ01000002">
    <property type="protein sequence ID" value="GLY74220.1"/>
    <property type="molecule type" value="Genomic_DNA"/>
</dbReference>
<dbReference type="RefSeq" id="WP_285619939.1">
    <property type="nucleotide sequence ID" value="NZ_BSTJ01000002.1"/>
</dbReference>
<accession>A0A9W6RGK7</accession>
<feature type="transmembrane region" description="Helical" evidence="2">
    <location>
        <begin position="44"/>
        <end position="68"/>
    </location>
</feature>
<keyword evidence="2" id="KW-0472">Membrane</keyword>
<evidence type="ECO:0000313" key="4">
    <source>
        <dbReference type="Proteomes" id="UP001165135"/>
    </source>
</evidence>
<reference evidence="3" key="1">
    <citation type="submission" date="2023-03" db="EMBL/GenBank/DDBJ databases">
        <title>Actinoallomurus iriomotensis NBRC 103681.</title>
        <authorList>
            <person name="Ichikawa N."/>
            <person name="Sato H."/>
            <person name="Tonouchi N."/>
        </authorList>
    </citation>
    <scope>NUCLEOTIDE SEQUENCE</scope>
    <source>
        <strain evidence="3">NBRC 103681</strain>
    </source>
</reference>
<protein>
    <submittedName>
        <fullName evidence="3">Uncharacterized protein</fullName>
    </submittedName>
</protein>
<feature type="transmembrane region" description="Helical" evidence="2">
    <location>
        <begin position="12"/>
        <end position="32"/>
    </location>
</feature>
<sequence length="204" mass="20825">MLQPPARRPSNAAVMLILGFVVATVVLFVVELGLDYTLKLHSAAAANVVSVVLDLLLGALVGGAMCLARPRNYGLAAVAAVVAAVAGFVADEASLMVYFALHHYPVGADLITDYFTHARAILWIGMVIEMAVAAGLTALRVRSVIAADGRPAGPQWGPPGPPAGPWAPPPYGAPPNNWPPPPGPQAPPPGPYGPYGPPPAGPGA</sequence>
<feature type="region of interest" description="Disordered" evidence="1">
    <location>
        <begin position="152"/>
        <end position="204"/>
    </location>
</feature>